<comment type="caution">
    <text evidence="1">The sequence shown here is derived from an EMBL/GenBank/DDBJ whole genome shotgun (WGS) entry which is preliminary data.</text>
</comment>
<keyword evidence="2" id="KW-1185">Reference proteome</keyword>
<evidence type="ECO:0000313" key="2">
    <source>
        <dbReference type="Proteomes" id="UP000886998"/>
    </source>
</evidence>
<name>A0A8X6ME90_9ARAC</name>
<gene>
    <name evidence="1" type="ORF">TNIN_243611</name>
</gene>
<organism evidence="1 2">
    <name type="scientific">Trichonephila inaurata madagascariensis</name>
    <dbReference type="NCBI Taxonomy" id="2747483"/>
    <lineage>
        <taxon>Eukaryota</taxon>
        <taxon>Metazoa</taxon>
        <taxon>Ecdysozoa</taxon>
        <taxon>Arthropoda</taxon>
        <taxon>Chelicerata</taxon>
        <taxon>Arachnida</taxon>
        <taxon>Araneae</taxon>
        <taxon>Araneomorphae</taxon>
        <taxon>Entelegynae</taxon>
        <taxon>Araneoidea</taxon>
        <taxon>Nephilidae</taxon>
        <taxon>Trichonephila</taxon>
        <taxon>Trichonephila inaurata</taxon>
    </lineage>
</organism>
<dbReference type="EMBL" id="BMAV01026233">
    <property type="protein sequence ID" value="GFS48521.1"/>
    <property type="molecule type" value="Genomic_DNA"/>
</dbReference>
<protein>
    <submittedName>
        <fullName evidence="1">Uncharacterized protein</fullName>
    </submittedName>
</protein>
<dbReference type="AlphaFoldDB" id="A0A8X6ME90"/>
<reference evidence="1" key="1">
    <citation type="submission" date="2020-08" db="EMBL/GenBank/DDBJ databases">
        <title>Multicomponent nature underlies the extraordinary mechanical properties of spider dragline silk.</title>
        <authorList>
            <person name="Kono N."/>
            <person name="Nakamura H."/>
            <person name="Mori M."/>
            <person name="Yoshida Y."/>
            <person name="Ohtoshi R."/>
            <person name="Malay A.D."/>
            <person name="Moran D.A.P."/>
            <person name="Tomita M."/>
            <person name="Numata K."/>
            <person name="Arakawa K."/>
        </authorList>
    </citation>
    <scope>NUCLEOTIDE SEQUENCE</scope>
</reference>
<proteinExistence type="predicted"/>
<dbReference type="Proteomes" id="UP000886998">
    <property type="component" value="Unassembled WGS sequence"/>
</dbReference>
<evidence type="ECO:0000313" key="1">
    <source>
        <dbReference type="EMBL" id="GFS48521.1"/>
    </source>
</evidence>
<sequence length="89" mass="10244">MQTQWICLRWLQAHNAAQPNIGLEYLLQKRFGPFPFINKHGVLDFIAVVFSPSSFVCMAVSISHPSKMALVDCRRFLNPGRQLSRDKRL</sequence>
<accession>A0A8X6ME90</accession>